<dbReference type="InterPro" id="IPR053175">
    <property type="entry name" value="DHMBA_Reg_Transcription_Factor"/>
</dbReference>
<dbReference type="SUPFAM" id="SSF57701">
    <property type="entry name" value="Zn2/Cys6 DNA-binding domain"/>
    <property type="match status" value="1"/>
</dbReference>
<dbReference type="Gene3D" id="4.10.240.10">
    <property type="entry name" value="Zn(2)-C6 fungal-type DNA-binding domain"/>
    <property type="match status" value="1"/>
</dbReference>
<dbReference type="PANTHER" id="PTHR38791">
    <property type="entry name" value="ZN(II)2CYS6 TRANSCRIPTION FACTOR (EUROFUNG)-RELATED-RELATED"/>
    <property type="match status" value="1"/>
</dbReference>
<dbReference type="CDD" id="cd00067">
    <property type="entry name" value="GAL4"/>
    <property type="match status" value="1"/>
</dbReference>
<feature type="domain" description="Zn(2)-C6 fungal-type" evidence="2">
    <location>
        <begin position="10"/>
        <end position="38"/>
    </location>
</feature>
<evidence type="ECO:0000313" key="3">
    <source>
        <dbReference type="EMBL" id="KAK2612003.1"/>
    </source>
</evidence>
<organism evidence="3 4">
    <name type="scientific">Conoideocrella luteorostrata</name>
    <dbReference type="NCBI Taxonomy" id="1105319"/>
    <lineage>
        <taxon>Eukaryota</taxon>
        <taxon>Fungi</taxon>
        <taxon>Dikarya</taxon>
        <taxon>Ascomycota</taxon>
        <taxon>Pezizomycotina</taxon>
        <taxon>Sordariomycetes</taxon>
        <taxon>Hypocreomycetidae</taxon>
        <taxon>Hypocreales</taxon>
        <taxon>Clavicipitaceae</taxon>
        <taxon>Conoideocrella</taxon>
    </lineage>
</organism>
<evidence type="ECO:0000256" key="1">
    <source>
        <dbReference type="ARBA" id="ARBA00023242"/>
    </source>
</evidence>
<evidence type="ECO:0000259" key="2">
    <source>
        <dbReference type="PROSITE" id="PS50048"/>
    </source>
</evidence>
<dbReference type="InterPro" id="IPR001138">
    <property type="entry name" value="Zn2Cys6_DnaBD"/>
</dbReference>
<gene>
    <name evidence="3" type="ORF">QQS21_001968</name>
</gene>
<sequence length="321" mass="35287">MAFRGKLSRGCQMCLARRIKCDETRPKCTHCLRTGRVCPGYRDEIDLVLRDETERTRQKAKGVVDRKAGKQKKGVEANIVAALSSCAQRGPADVVAIQQPLEELAFCHFVSNYMLLPEPGKFMGFMDFVMPLLKTGKAPLYYQCAFEACALASLNNSVGHRNHFEQLALGKCTKALSAISIALRNPEVAEEDSTLATILLFALFEFITAKAVGRLAASRQAVGTHIAGAMQLVKLRGRKQVKTQLGLDMLITVRMHMVIHGLTSSKIPHIDVSLWTEDACKDSGVAQGQTLCIKVDGARTFQITFNTSQSFQQTKSHVGTI</sequence>
<dbReference type="Proteomes" id="UP001251528">
    <property type="component" value="Unassembled WGS sequence"/>
</dbReference>
<dbReference type="AlphaFoldDB" id="A0AAJ0CWY1"/>
<dbReference type="InterPro" id="IPR036864">
    <property type="entry name" value="Zn2-C6_fun-type_DNA-bd_sf"/>
</dbReference>
<dbReference type="PANTHER" id="PTHR38791:SF13">
    <property type="entry name" value="ZN(2)-C6 FUNGAL-TYPE DOMAIN-CONTAINING PROTEIN"/>
    <property type="match status" value="1"/>
</dbReference>
<dbReference type="PROSITE" id="PS50048">
    <property type="entry name" value="ZN2_CY6_FUNGAL_2"/>
    <property type="match status" value="1"/>
</dbReference>
<protein>
    <recommendedName>
        <fullName evidence="2">Zn(2)-C6 fungal-type domain-containing protein</fullName>
    </recommendedName>
</protein>
<keyword evidence="4" id="KW-1185">Reference proteome</keyword>
<dbReference type="GO" id="GO:0008270">
    <property type="term" value="F:zinc ion binding"/>
    <property type="evidence" value="ECO:0007669"/>
    <property type="project" value="InterPro"/>
</dbReference>
<accession>A0AAJ0CWY1</accession>
<name>A0AAJ0CWY1_9HYPO</name>
<dbReference type="Pfam" id="PF11951">
    <property type="entry name" value="Fungal_trans_2"/>
    <property type="match status" value="1"/>
</dbReference>
<evidence type="ECO:0000313" key="4">
    <source>
        <dbReference type="Proteomes" id="UP001251528"/>
    </source>
</evidence>
<proteinExistence type="predicted"/>
<dbReference type="EMBL" id="JASWJB010000022">
    <property type="protein sequence ID" value="KAK2612003.1"/>
    <property type="molecule type" value="Genomic_DNA"/>
</dbReference>
<comment type="caution">
    <text evidence="3">The sequence shown here is derived from an EMBL/GenBank/DDBJ whole genome shotgun (WGS) entry which is preliminary data.</text>
</comment>
<dbReference type="GO" id="GO:0000981">
    <property type="term" value="F:DNA-binding transcription factor activity, RNA polymerase II-specific"/>
    <property type="evidence" value="ECO:0007669"/>
    <property type="project" value="InterPro"/>
</dbReference>
<dbReference type="SMART" id="SM00066">
    <property type="entry name" value="GAL4"/>
    <property type="match status" value="1"/>
</dbReference>
<reference evidence="3" key="1">
    <citation type="submission" date="2023-06" db="EMBL/GenBank/DDBJ databases">
        <title>Conoideocrella luteorostrata (Hypocreales: Clavicipitaceae), a potential biocontrol fungus for elongate hemlock scale in United States Christmas tree production areas.</title>
        <authorList>
            <person name="Barrett H."/>
            <person name="Lovett B."/>
            <person name="Macias A.M."/>
            <person name="Stajich J.E."/>
            <person name="Kasson M.T."/>
        </authorList>
    </citation>
    <scope>NUCLEOTIDE SEQUENCE</scope>
    <source>
        <strain evidence="3">ARSEF 14590</strain>
    </source>
</reference>
<dbReference type="Pfam" id="PF00172">
    <property type="entry name" value="Zn_clus"/>
    <property type="match status" value="1"/>
</dbReference>
<dbReference type="InterPro" id="IPR021858">
    <property type="entry name" value="Fun_TF"/>
</dbReference>
<keyword evidence="1" id="KW-0539">Nucleus</keyword>